<proteinExistence type="predicted"/>
<dbReference type="InterPro" id="IPR036388">
    <property type="entry name" value="WH-like_DNA-bd_sf"/>
</dbReference>
<sequence length="213" mass="23552">MRTYVSTIGYYDTRVVRPVLNHGLNAGDRVVLLRPYNDDDDGDSAVADVKQIFSELGPNIEVVVEEITYDEFPTAVMECANILAAAKGETVANFGGGPREIFLAFTVAALVTNDQLDTVLQFTDIDEDVQELRLPELMASLPSKTDQTLRTIARLDGETTLPVIAERSGQSRSTVGRHLDDLEMADAVETDKQGKTRHVELTLGGRLQLFRRR</sequence>
<dbReference type="RefSeq" id="WP_310920254.1">
    <property type="nucleotide sequence ID" value="NZ_JAMQON010000004.1"/>
</dbReference>
<feature type="domain" description="HTH iclR-type" evidence="1">
    <location>
        <begin position="149"/>
        <end position="191"/>
    </location>
</feature>
<reference evidence="3 4" key="1">
    <citation type="submission" date="2022-06" db="EMBL/GenBank/DDBJ databases">
        <title>Haloarcula sp. a new haloarchaeum isolate from saline soil.</title>
        <authorList>
            <person name="Strakova D."/>
            <person name="Galisteo C."/>
            <person name="Sanchez-Porro C."/>
            <person name="Ventosa A."/>
        </authorList>
    </citation>
    <scope>NUCLEOTIDE SEQUENCE [LARGE SCALE GENOMIC DNA]</scope>
    <source>
        <strain evidence="3 4">S1CR25-12</strain>
    </source>
</reference>
<dbReference type="InterPro" id="IPR005471">
    <property type="entry name" value="Tscrpt_reg_IclR_N"/>
</dbReference>
<evidence type="ECO:0000313" key="3">
    <source>
        <dbReference type="EMBL" id="MDS0260540.1"/>
    </source>
</evidence>
<evidence type="ECO:0000259" key="1">
    <source>
        <dbReference type="Pfam" id="PF09339"/>
    </source>
</evidence>
<accession>A0ABU2FFQ4</accession>
<dbReference type="Proteomes" id="UP001259659">
    <property type="component" value="Unassembled WGS sequence"/>
</dbReference>
<organism evidence="3 4">
    <name type="scientific">Haloarcula saliterrae</name>
    <dbReference type="NCBI Taxonomy" id="2950534"/>
    <lineage>
        <taxon>Archaea</taxon>
        <taxon>Methanobacteriati</taxon>
        <taxon>Methanobacteriota</taxon>
        <taxon>Stenosarchaea group</taxon>
        <taxon>Halobacteria</taxon>
        <taxon>Halobacteriales</taxon>
        <taxon>Haloarculaceae</taxon>
        <taxon>Haloarcula</taxon>
    </lineage>
</organism>
<dbReference type="EMBL" id="JAMQON010000004">
    <property type="protein sequence ID" value="MDS0260540.1"/>
    <property type="molecule type" value="Genomic_DNA"/>
</dbReference>
<dbReference type="Pfam" id="PF22662">
    <property type="entry name" value="Csa3_N"/>
    <property type="match status" value="1"/>
</dbReference>
<dbReference type="NCBIfam" id="TIGR01884">
    <property type="entry name" value="cas_HTH"/>
    <property type="match status" value="1"/>
</dbReference>
<protein>
    <submittedName>
        <fullName evidence="3">CRISPR-associated CARF protein Csa3</fullName>
    </submittedName>
</protein>
<gene>
    <name evidence="3" type="primary">csa3</name>
    <name evidence="3" type="ORF">NDI56_14130</name>
</gene>
<dbReference type="Gene3D" id="1.10.10.10">
    <property type="entry name" value="Winged helix-like DNA-binding domain superfamily/Winged helix DNA-binding domain"/>
    <property type="match status" value="1"/>
</dbReference>
<dbReference type="InterPro" id="IPR010163">
    <property type="entry name" value="Csa3"/>
</dbReference>
<evidence type="ECO:0000313" key="4">
    <source>
        <dbReference type="Proteomes" id="UP001259659"/>
    </source>
</evidence>
<dbReference type="SUPFAM" id="SSF46785">
    <property type="entry name" value="Winged helix' DNA-binding domain"/>
    <property type="match status" value="1"/>
</dbReference>
<dbReference type="Pfam" id="PF09339">
    <property type="entry name" value="HTH_IclR"/>
    <property type="match status" value="1"/>
</dbReference>
<dbReference type="InterPro" id="IPR036390">
    <property type="entry name" value="WH_DNA-bd_sf"/>
</dbReference>
<name>A0ABU2FFQ4_9EURY</name>
<dbReference type="InterPro" id="IPR054588">
    <property type="entry name" value="Csa3_N"/>
</dbReference>
<keyword evidence="4" id="KW-1185">Reference proteome</keyword>
<dbReference type="Gene3D" id="3.40.50.11700">
    <property type="match status" value="1"/>
</dbReference>
<evidence type="ECO:0000259" key="2">
    <source>
        <dbReference type="Pfam" id="PF22662"/>
    </source>
</evidence>
<comment type="caution">
    <text evidence="3">The sequence shown here is derived from an EMBL/GenBank/DDBJ whole genome shotgun (WGS) entry which is preliminary data.</text>
</comment>
<feature type="domain" description="Csa3 N-terminal" evidence="2">
    <location>
        <begin position="2"/>
        <end position="115"/>
    </location>
</feature>